<gene>
    <name evidence="2" type="ORF">NVS88_20620</name>
</gene>
<feature type="transmembrane region" description="Helical" evidence="1">
    <location>
        <begin position="98"/>
        <end position="115"/>
    </location>
</feature>
<name>A0A9X4M6M3_9ACTN</name>
<dbReference type="RefSeq" id="WP_277830453.1">
    <property type="nucleotide sequence ID" value="NZ_JAAIVF010000001.1"/>
</dbReference>
<keyword evidence="3" id="KW-1185">Reference proteome</keyword>
<keyword evidence="1" id="KW-0812">Transmembrane</keyword>
<comment type="caution">
    <text evidence="2">The sequence shown here is derived from an EMBL/GenBank/DDBJ whole genome shotgun (WGS) entry which is preliminary data.</text>
</comment>
<feature type="transmembrane region" description="Helical" evidence="1">
    <location>
        <begin position="32"/>
        <end position="50"/>
    </location>
</feature>
<keyword evidence="1" id="KW-1133">Transmembrane helix</keyword>
<feature type="transmembrane region" description="Helical" evidence="1">
    <location>
        <begin position="70"/>
        <end position="91"/>
    </location>
</feature>
<evidence type="ECO:0000313" key="2">
    <source>
        <dbReference type="EMBL" id="MDG3016962.1"/>
    </source>
</evidence>
<organism evidence="2 3">
    <name type="scientific">Speluncibacter jeojiensis</name>
    <dbReference type="NCBI Taxonomy" id="2710754"/>
    <lineage>
        <taxon>Bacteria</taxon>
        <taxon>Bacillati</taxon>
        <taxon>Actinomycetota</taxon>
        <taxon>Actinomycetes</taxon>
        <taxon>Mycobacteriales</taxon>
        <taxon>Speluncibacteraceae</taxon>
        <taxon>Speluncibacter</taxon>
    </lineage>
</organism>
<sequence>MAPLSAGSALSVIASGGSAVREWPPVAWLRRLGLKGIVALIAGGMVAWMLPWVGYLGNTLPSIALAHNWAAAWIGLDLGIAAFAAATVWLIRRHDPRSALTAVAGAALLAMDSWFDICTSAPGAGKMLAIGLGVGLNLPLAAGAVWFAVRTLGRALAVAQKDVGAAGDRSQTPVPTR</sequence>
<dbReference type="Proteomes" id="UP001152755">
    <property type="component" value="Unassembled WGS sequence"/>
</dbReference>
<feature type="transmembrane region" description="Helical" evidence="1">
    <location>
        <begin position="127"/>
        <end position="149"/>
    </location>
</feature>
<accession>A0A9X4M6M3</accession>
<protein>
    <submittedName>
        <fullName evidence="2">Uncharacterized protein</fullName>
    </submittedName>
</protein>
<evidence type="ECO:0000256" key="1">
    <source>
        <dbReference type="SAM" id="Phobius"/>
    </source>
</evidence>
<keyword evidence="1" id="KW-0472">Membrane</keyword>
<proteinExistence type="predicted"/>
<dbReference type="EMBL" id="JANRHA010000020">
    <property type="protein sequence ID" value="MDG3016962.1"/>
    <property type="molecule type" value="Genomic_DNA"/>
</dbReference>
<dbReference type="AlphaFoldDB" id="A0A9X4M6M3"/>
<evidence type="ECO:0000313" key="3">
    <source>
        <dbReference type="Proteomes" id="UP001152755"/>
    </source>
</evidence>
<reference evidence="2" key="1">
    <citation type="submission" date="2022-08" db="EMBL/GenBank/DDBJ databases">
        <title>Genome analysis of Corynebacteriales strain.</title>
        <authorList>
            <person name="Lee S.D."/>
        </authorList>
    </citation>
    <scope>NUCLEOTIDE SEQUENCE</scope>
    <source>
        <strain evidence="2">D3-21</strain>
    </source>
</reference>